<name>A0A9J7NBC6_BRAFL</name>
<dbReference type="OMA" id="NITACRH"/>
<organism evidence="1 2">
    <name type="scientific">Branchiostoma floridae</name>
    <name type="common">Florida lancelet</name>
    <name type="synonym">Amphioxus</name>
    <dbReference type="NCBI Taxonomy" id="7739"/>
    <lineage>
        <taxon>Eukaryota</taxon>
        <taxon>Metazoa</taxon>
        <taxon>Chordata</taxon>
        <taxon>Cephalochordata</taxon>
        <taxon>Leptocardii</taxon>
        <taxon>Amphioxiformes</taxon>
        <taxon>Branchiostomatidae</taxon>
        <taxon>Branchiostoma</taxon>
    </lineage>
</organism>
<reference evidence="1" key="1">
    <citation type="journal article" date="2020" name="Nat. Ecol. Evol.">
        <title>Deeply conserved synteny resolves early events in vertebrate evolution.</title>
        <authorList>
            <person name="Simakov O."/>
            <person name="Marletaz F."/>
            <person name="Yue J.X."/>
            <person name="O'Connell B."/>
            <person name="Jenkins J."/>
            <person name="Brandt A."/>
            <person name="Calef R."/>
            <person name="Tung C.H."/>
            <person name="Huang T.K."/>
            <person name="Schmutz J."/>
            <person name="Satoh N."/>
            <person name="Yu J.K."/>
            <person name="Putnam N.H."/>
            <person name="Green R.E."/>
            <person name="Rokhsar D.S."/>
        </authorList>
    </citation>
    <scope>NUCLEOTIDE SEQUENCE [LARGE SCALE GENOMIC DNA]</scope>
    <source>
        <strain evidence="1">S238N-H82</strain>
    </source>
</reference>
<dbReference type="OrthoDB" id="10105474at2759"/>
<dbReference type="AlphaFoldDB" id="A0A9J7NBC6"/>
<reference evidence="2" key="2">
    <citation type="submission" date="2025-08" db="UniProtKB">
        <authorList>
            <consortium name="RefSeq"/>
        </authorList>
    </citation>
    <scope>IDENTIFICATION</scope>
    <source>
        <strain evidence="2">S238N-H82</strain>
        <tissue evidence="2">Testes</tissue>
    </source>
</reference>
<accession>A0A9J7NBC6</accession>
<gene>
    <name evidence="2" type="primary">LOC118432530</name>
</gene>
<dbReference type="Proteomes" id="UP000001554">
    <property type="component" value="Chromosome 15"/>
</dbReference>
<keyword evidence="1" id="KW-1185">Reference proteome</keyword>
<dbReference type="InterPro" id="IPR009079">
    <property type="entry name" value="4_helix_cytokine-like_core"/>
</dbReference>
<evidence type="ECO:0000313" key="1">
    <source>
        <dbReference type="Proteomes" id="UP000001554"/>
    </source>
</evidence>
<dbReference type="KEGG" id="bfo:118432530"/>
<proteinExistence type="predicted"/>
<dbReference type="SUPFAM" id="SSF47266">
    <property type="entry name" value="4-helical cytokines"/>
    <property type="match status" value="1"/>
</dbReference>
<dbReference type="GeneID" id="118432530"/>
<evidence type="ECO:0000313" key="2">
    <source>
        <dbReference type="RefSeq" id="XP_035700038.1"/>
    </source>
</evidence>
<protein>
    <submittedName>
        <fullName evidence="2">Uncharacterized protein LOC118432530</fullName>
    </submittedName>
</protein>
<sequence length="121" mass="14297">MDDAARLSAIYSSMYVARRYLYEMEWDAVLEEGTHSSLAANITACRHQLQTFITAINVTIDVLDVQHPGRPSYVMEPDMQDPPSEYLRHIRDFLVLRDFRVAVENSYHHLYFMYDKYAWQD</sequence>
<dbReference type="RefSeq" id="XP_035700038.1">
    <property type="nucleotide sequence ID" value="XM_035844145.1"/>
</dbReference>